<protein>
    <submittedName>
        <fullName evidence="3">Lipoprotein</fullName>
    </submittedName>
</protein>
<keyword evidence="4" id="KW-1185">Reference proteome</keyword>
<dbReference type="Proteomes" id="UP000333828">
    <property type="component" value="Unassembled WGS sequence"/>
</dbReference>
<keyword evidence="2" id="KW-0472">Membrane</keyword>
<dbReference type="Pfam" id="PF20487">
    <property type="entry name" value="DUF6726"/>
    <property type="match status" value="1"/>
</dbReference>
<evidence type="ECO:0000313" key="3">
    <source>
        <dbReference type="EMBL" id="VVD71897.1"/>
    </source>
</evidence>
<feature type="region of interest" description="Disordered" evidence="1">
    <location>
        <begin position="1"/>
        <end position="46"/>
    </location>
</feature>
<feature type="compositionally biased region" description="Low complexity" evidence="1">
    <location>
        <begin position="28"/>
        <end position="37"/>
    </location>
</feature>
<dbReference type="EMBL" id="CABPSI010000001">
    <property type="protein sequence ID" value="VVD71897.1"/>
    <property type="molecule type" value="Genomic_DNA"/>
</dbReference>
<proteinExistence type="predicted"/>
<dbReference type="InterPro" id="IPR046613">
    <property type="entry name" value="DUF6726"/>
</dbReference>
<organism evidence="3 4">
    <name type="scientific">Pandoraea iniqua</name>
    <dbReference type="NCBI Taxonomy" id="2508288"/>
    <lineage>
        <taxon>Bacteria</taxon>
        <taxon>Pseudomonadati</taxon>
        <taxon>Pseudomonadota</taxon>
        <taxon>Betaproteobacteria</taxon>
        <taxon>Burkholderiales</taxon>
        <taxon>Burkholderiaceae</taxon>
        <taxon>Pandoraea</taxon>
    </lineage>
</organism>
<feature type="transmembrane region" description="Helical" evidence="2">
    <location>
        <begin position="54"/>
        <end position="75"/>
    </location>
</feature>
<evidence type="ECO:0000313" key="4">
    <source>
        <dbReference type="Proteomes" id="UP000333828"/>
    </source>
</evidence>
<keyword evidence="2" id="KW-1133">Transmembrane helix</keyword>
<keyword evidence="3" id="KW-0449">Lipoprotein</keyword>
<gene>
    <name evidence="3" type="ORF">PIN31115_00646</name>
</gene>
<dbReference type="AlphaFoldDB" id="A0A5E4S8E0"/>
<keyword evidence="2" id="KW-0812">Transmembrane</keyword>
<feature type="compositionally biased region" description="Polar residues" evidence="1">
    <location>
        <begin position="1"/>
        <end position="16"/>
    </location>
</feature>
<accession>A0A5E4S8E0</accession>
<evidence type="ECO:0000256" key="1">
    <source>
        <dbReference type="SAM" id="MobiDB-lite"/>
    </source>
</evidence>
<sequence length="106" mass="10745">MNTVASMSRPPAQSAQPKADDSRHSLQPSRPSAAPSADDARAVSTPAPRNLRRWWALFAVLPFVTSVAGCGLVAAPCRVASAGLKIVPGVGGVLAAPTDACAAVID</sequence>
<name>A0A5E4S8E0_9BURK</name>
<reference evidence="3 4" key="1">
    <citation type="submission" date="2019-08" db="EMBL/GenBank/DDBJ databases">
        <authorList>
            <person name="Peeters C."/>
        </authorList>
    </citation>
    <scope>NUCLEOTIDE SEQUENCE [LARGE SCALE GENOMIC DNA]</scope>
    <source>
        <strain evidence="3 4">LMG 31115</strain>
    </source>
</reference>
<evidence type="ECO:0000256" key="2">
    <source>
        <dbReference type="SAM" id="Phobius"/>
    </source>
</evidence>